<dbReference type="Proteomes" id="UP000324222">
    <property type="component" value="Unassembled WGS sequence"/>
</dbReference>
<protein>
    <submittedName>
        <fullName evidence="2">Uncharacterized protein</fullName>
    </submittedName>
</protein>
<dbReference type="AlphaFoldDB" id="A0A5B7CVP4"/>
<proteinExistence type="predicted"/>
<accession>A0A5B7CVP4</accession>
<evidence type="ECO:0000313" key="3">
    <source>
        <dbReference type="Proteomes" id="UP000324222"/>
    </source>
</evidence>
<gene>
    <name evidence="2" type="ORF">E2C01_006195</name>
</gene>
<sequence length="67" mass="7526">MRLHKATLNRSHRPRIRRVVSAPDTPCHGTTAPPNPAVPTQKAAVNQLKNTQGKQFKHRANRLILLD</sequence>
<comment type="caution">
    <text evidence="2">The sequence shown here is derived from an EMBL/GenBank/DDBJ whole genome shotgun (WGS) entry which is preliminary data.</text>
</comment>
<keyword evidence="3" id="KW-1185">Reference proteome</keyword>
<organism evidence="2 3">
    <name type="scientific">Portunus trituberculatus</name>
    <name type="common">Swimming crab</name>
    <name type="synonym">Neptunus trituberculatus</name>
    <dbReference type="NCBI Taxonomy" id="210409"/>
    <lineage>
        <taxon>Eukaryota</taxon>
        <taxon>Metazoa</taxon>
        <taxon>Ecdysozoa</taxon>
        <taxon>Arthropoda</taxon>
        <taxon>Crustacea</taxon>
        <taxon>Multicrustacea</taxon>
        <taxon>Malacostraca</taxon>
        <taxon>Eumalacostraca</taxon>
        <taxon>Eucarida</taxon>
        <taxon>Decapoda</taxon>
        <taxon>Pleocyemata</taxon>
        <taxon>Brachyura</taxon>
        <taxon>Eubrachyura</taxon>
        <taxon>Portunoidea</taxon>
        <taxon>Portunidae</taxon>
        <taxon>Portuninae</taxon>
        <taxon>Portunus</taxon>
    </lineage>
</organism>
<name>A0A5B7CVP4_PORTR</name>
<feature type="region of interest" description="Disordered" evidence="1">
    <location>
        <begin position="1"/>
        <end position="38"/>
    </location>
</feature>
<evidence type="ECO:0000313" key="2">
    <source>
        <dbReference type="EMBL" id="MPC13460.1"/>
    </source>
</evidence>
<evidence type="ECO:0000256" key="1">
    <source>
        <dbReference type="SAM" id="MobiDB-lite"/>
    </source>
</evidence>
<feature type="compositionally biased region" description="Basic residues" evidence="1">
    <location>
        <begin position="1"/>
        <end position="18"/>
    </location>
</feature>
<reference evidence="2 3" key="1">
    <citation type="submission" date="2019-05" db="EMBL/GenBank/DDBJ databases">
        <title>Another draft genome of Portunus trituberculatus and its Hox gene families provides insights of decapod evolution.</title>
        <authorList>
            <person name="Jeong J.-H."/>
            <person name="Song I."/>
            <person name="Kim S."/>
            <person name="Choi T."/>
            <person name="Kim D."/>
            <person name="Ryu S."/>
            <person name="Kim W."/>
        </authorList>
    </citation>
    <scope>NUCLEOTIDE SEQUENCE [LARGE SCALE GENOMIC DNA]</scope>
    <source>
        <tissue evidence="2">Muscle</tissue>
    </source>
</reference>
<dbReference type="EMBL" id="VSRR010000283">
    <property type="protein sequence ID" value="MPC13460.1"/>
    <property type="molecule type" value="Genomic_DNA"/>
</dbReference>